<evidence type="ECO:0000313" key="2">
    <source>
        <dbReference type="EMBL" id="PCH34266.1"/>
    </source>
</evidence>
<name>A0A2H3IWD4_WOLCO</name>
<evidence type="ECO:0000259" key="1">
    <source>
        <dbReference type="PROSITE" id="PS50177"/>
    </source>
</evidence>
<dbReference type="STRING" id="742152.A0A2H3IWD4"/>
<reference evidence="2 3" key="1">
    <citation type="journal article" date="2012" name="Science">
        <title>The Paleozoic origin of enzymatic lignin decomposition reconstructed from 31 fungal genomes.</title>
        <authorList>
            <person name="Floudas D."/>
            <person name="Binder M."/>
            <person name="Riley R."/>
            <person name="Barry K."/>
            <person name="Blanchette R.A."/>
            <person name="Henrissat B."/>
            <person name="Martinez A.T."/>
            <person name="Otillar R."/>
            <person name="Spatafora J.W."/>
            <person name="Yadav J.S."/>
            <person name="Aerts A."/>
            <person name="Benoit I."/>
            <person name="Boyd A."/>
            <person name="Carlson A."/>
            <person name="Copeland A."/>
            <person name="Coutinho P.M."/>
            <person name="de Vries R.P."/>
            <person name="Ferreira P."/>
            <person name="Findley K."/>
            <person name="Foster B."/>
            <person name="Gaskell J."/>
            <person name="Glotzer D."/>
            <person name="Gorecki P."/>
            <person name="Heitman J."/>
            <person name="Hesse C."/>
            <person name="Hori C."/>
            <person name="Igarashi K."/>
            <person name="Jurgens J.A."/>
            <person name="Kallen N."/>
            <person name="Kersten P."/>
            <person name="Kohler A."/>
            <person name="Kuees U."/>
            <person name="Kumar T.K.A."/>
            <person name="Kuo A."/>
            <person name="LaButti K."/>
            <person name="Larrondo L.F."/>
            <person name="Lindquist E."/>
            <person name="Ling A."/>
            <person name="Lombard V."/>
            <person name="Lucas S."/>
            <person name="Lundell T."/>
            <person name="Martin R."/>
            <person name="McLaughlin D.J."/>
            <person name="Morgenstern I."/>
            <person name="Morin E."/>
            <person name="Murat C."/>
            <person name="Nagy L.G."/>
            <person name="Nolan M."/>
            <person name="Ohm R.A."/>
            <person name="Patyshakuliyeva A."/>
            <person name="Rokas A."/>
            <person name="Ruiz-Duenas F.J."/>
            <person name="Sabat G."/>
            <person name="Salamov A."/>
            <person name="Samejima M."/>
            <person name="Schmutz J."/>
            <person name="Slot J.C."/>
            <person name="St John F."/>
            <person name="Stenlid J."/>
            <person name="Sun H."/>
            <person name="Sun S."/>
            <person name="Syed K."/>
            <person name="Tsang A."/>
            <person name="Wiebenga A."/>
            <person name="Young D."/>
            <person name="Pisabarro A."/>
            <person name="Eastwood D.C."/>
            <person name="Martin F."/>
            <person name="Cullen D."/>
            <person name="Grigoriev I.V."/>
            <person name="Hibbett D.S."/>
        </authorList>
    </citation>
    <scope>NUCLEOTIDE SEQUENCE [LARGE SCALE GENOMIC DNA]</scope>
    <source>
        <strain evidence="2 3">MD-104</strain>
    </source>
</reference>
<dbReference type="PANTHER" id="PTHR12612">
    <property type="entry name" value="NUCLEAR TRANSPORT FACTOR 2"/>
    <property type="match status" value="1"/>
</dbReference>
<dbReference type="OrthoDB" id="25408at2759"/>
<feature type="domain" description="NTF2" evidence="1">
    <location>
        <begin position="15"/>
        <end position="149"/>
    </location>
</feature>
<sequence>MTTLSANDVELAARAADNFTHLYYSTYDSATRVDDLPNFYRPTSSLTWNGKPFQGSDGVRELVGAMPPTRHEVQCFDCHPIPGSQPPNLLITVSGTVAYGRRPPGNSKSVDDQPRAFSQTFMLVPDPTAPPSKAGEVAKYYVNADALRFVG</sequence>
<evidence type="ECO:0000313" key="3">
    <source>
        <dbReference type="Proteomes" id="UP000218811"/>
    </source>
</evidence>
<dbReference type="InterPro" id="IPR032710">
    <property type="entry name" value="NTF2-like_dom_sf"/>
</dbReference>
<protein>
    <submittedName>
        <fullName evidence="2">NTF2-like protein</fullName>
    </submittedName>
</protein>
<dbReference type="GO" id="GO:0006913">
    <property type="term" value="P:nucleocytoplasmic transport"/>
    <property type="evidence" value="ECO:0007669"/>
    <property type="project" value="InterPro"/>
</dbReference>
<dbReference type="InterPro" id="IPR002075">
    <property type="entry name" value="NTF2_dom"/>
</dbReference>
<dbReference type="Proteomes" id="UP000218811">
    <property type="component" value="Unassembled WGS sequence"/>
</dbReference>
<dbReference type="Gene3D" id="3.10.450.50">
    <property type="match status" value="1"/>
</dbReference>
<dbReference type="AlphaFoldDB" id="A0A2H3IWD4"/>
<dbReference type="EMBL" id="KB467831">
    <property type="protein sequence ID" value="PCH34266.1"/>
    <property type="molecule type" value="Genomic_DNA"/>
</dbReference>
<dbReference type="OMA" id="HFTRLYY"/>
<dbReference type="InterPro" id="IPR045875">
    <property type="entry name" value="NTF2"/>
</dbReference>
<dbReference type="InterPro" id="IPR018222">
    <property type="entry name" value="Nuclear_transport_factor_2_euk"/>
</dbReference>
<accession>A0A2H3IWD4</accession>
<dbReference type="PROSITE" id="PS50177">
    <property type="entry name" value="NTF2_DOMAIN"/>
    <property type="match status" value="1"/>
</dbReference>
<gene>
    <name evidence="2" type="ORF">WOLCODRAFT_87380</name>
</gene>
<keyword evidence="3" id="KW-1185">Reference proteome</keyword>
<dbReference type="SUPFAM" id="SSF54427">
    <property type="entry name" value="NTF2-like"/>
    <property type="match status" value="1"/>
</dbReference>
<organism evidence="2 3">
    <name type="scientific">Wolfiporia cocos (strain MD-104)</name>
    <name type="common">Brown rot fungus</name>
    <dbReference type="NCBI Taxonomy" id="742152"/>
    <lineage>
        <taxon>Eukaryota</taxon>
        <taxon>Fungi</taxon>
        <taxon>Dikarya</taxon>
        <taxon>Basidiomycota</taxon>
        <taxon>Agaricomycotina</taxon>
        <taxon>Agaricomycetes</taxon>
        <taxon>Polyporales</taxon>
        <taxon>Phaeolaceae</taxon>
        <taxon>Wolfiporia</taxon>
    </lineage>
</organism>
<dbReference type="CDD" id="cd00780">
    <property type="entry name" value="NTF2"/>
    <property type="match status" value="1"/>
</dbReference>
<proteinExistence type="predicted"/>
<dbReference type="Pfam" id="PF02136">
    <property type="entry name" value="NTF2"/>
    <property type="match status" value="1"/>
</dbReference>